<keyword evidence="6" id="KW-1185">Reference proteome</keyword>
<evidence type="ECO:0000256" key="4">
    <source>
        <dbReference type="ARBA" id="ARBA00049426"/>
    </source>
</evidence>
<dbReference type="Pfam" id="PF05691">
    <property type="entry name" value="Raffinose_syn"/>
    <property type="match status" value="2"/>
</dbReference>
<evidence type="ECO:0000313" key="6">
    <source>
        <dbReference type="Proteomes" id="UP001178507"/>
    </source>
</evidence>
<comment type="similarity">
    <text evidence="1">Belongs to the glycosyl hydrolases 36 family.</text>
</comment>
<dbReference type="InterPro" id="IPR017853">
    <property type="entry name" value="GH"/>
</dbReference>
<dbReference type="InterPro" id="IPR008811">
    <property type="entry name" value="Glycosyl_hydrolases_36"/>
</dbReference>
<dbReference type="SUPFAM" id="SSF51445">
    <property type="entry name" value="(Trans)glycosidases"/>
    <property type="match status" value="1"/>
</dbReference>
<name>A0AA36IUF3_9DINO</name>
<accession>A0AA36IUF3</accession>
<reference evidence="5" key="1">
    <citation type="submission" date="2023-08" db="EMBL/GenBank/DDBJ databases">
        <authorList>
            <person name="Chen Y."/>
            <person name="Shah S."/>
            <person name="Dougan E. K."/>
            <person name="Thang M."/>
            <person name="Chan C."/>
        </authorList>
    </citation>
    <scope>NUCLEOTIDE SEQUENCE</scope>
</reference>
<keyword evidence="3" id="KW-0119">Carbohydrate metabolism</keyword>
<dbReference type="Gene3D" id="3.20.20.70">
    <property type="entry name" value="Aldolase class I"/>
    <property type="match status" value="1"/>
</dbReference>
<comment type="caution">
    <text evidence="5">The sequence shown here is derived from an EMBL/GenBank/DDBJ whole genome shotgun (WGS) entry which is preliminary data.</text>
</comment>
<organism evidence="5 6">
    <name type="scientific">Effrenium voratum</name>
    <dbReference type="NCBI Taxonomy" id="2562239"/>
    <lineage>
        <taxon>Eukaryota</taxon>
        <taxon>Sar</taxon>
        <taxon>Alveolata</taxon>
        <taxon>Dinophyceae</taxon>
        <taxon>Suessiales</taxon>
        <taxon>Symbiodiniaceae</taxon>
        <taxon>Effrenium</taxon>
    </lineage>
</organism>
<dbReference type="InterPro" id="IPR013785">
    <property type="entry name" value="Aldolase_TIM"/>
</dbReference>
<dbReference type="PANTHER" id="PTHR31268">
    <property type="match status" value="1"/>
</dbReference>
<evidence type="ECO:0000256" key="3">
    <source>
        <dbReference type="ARBA" id="ARBA00023277"/>
    </source>
</evidence>
<dbReference type="EMBL" id="CAUJNA010002635">
    <property type="protein sequence ID" value="CAJ1393717.1"/>
    <property type="molecule type" value="Genomic_DNA"/>
</dbReference>
<evidence type="ECO:0000256" key="1">
    <source>
        <dbReference type="ARBA" id="ARBA00007240"/>
    </source>
</evidence>
<dbReference type="AlphaFoldDB" id="A0AA36IUF3"/>
<proteinExistence type="inferred from homology"/>
<comment type="catalytic activity">
    <reaction evidence="4">
        <text>alpha-D-galactosyl-(1-&gt;3)-1D-myo-inositol + sucrose = raffinose + myo-inositol</text>
        <dbReference type="Rhea" id="RHEA:20161"/>
        <dbReference type="ChEBI" id="CHEBI:16634"/>
        <dbReference type="ChEBI" id="CHEBI:17268"/>
        <dbReference type="ChEBI" id="CHEBI:17505"/>
        <dbReference type="ChEBI" id="CHEBI:17992"/>
        <dbReference type="EC" id="2.4.1.82"/>
    </reaction>
</comment>
<dbReference type="GO" id="GO:0047274">
    <property type="term" value="F:galactinol-sucrose galactosyltransferase activity"/>
    <property type="evidence" value="ECO:0007669"/>
    <property type="project" value="UniProtKB-EC"/>
</dbReference>
<dbReference type="Proteomes" id="UP001178507">
    <property type="component" value="Unassembled WGS sequence"/>
</dbReference>
<sequence>MALVLASHDESLHIQQAEVGDCTETTVTWKGSGATGSFQLFPNQGILQLVALHRHKPPWTQPKVLTQLSQMPGETLFAIARLSSGRLLVLCPLATSNSVASLRGSDLGLDNFQLELHAEATNVPVLLVLECDTDAAKAAFLAARRCCEVSGGRLREEKKLPELFTRWGWCSWDACGVLVSRRQLEAMSKHRPAWMVLDDGWQEEVKPEQWRRWLHTPQSGFQARPSFGDLKDLAQHLAEASIQLLVWHTLLGYWGGVAPGRGYKVHRALPTWPRGLQENCPQEVDVWEGDFSVLDPEDMERFYTDFYEFLASAGVAGVKCDGHFLADVLLSLQGREAIQAAHLAAASAHFAEAPVISCMGMTLRSIGEVVVLSVAQAVLSRVSDDHAYPGVPEDAPAVARHIYHCSVNSLWLAPYLFCDWDMLKTSEWHGPIHAAARAVAGAPVYASDAAECFDMEVLRPLLVPGTDKVVPCEGSGRPIDRQLFEDPLSTPSPWWIVNSTASGFIAAGFGLHQSEARMTATIFPHDLRVEKAHACLQVDLHSPGHSAELTDGGWDVQMHYMGFAVLALAPIVAFKGTRLAVFGLAGVWNPTGTLCHPPVEAGGGLRLTLRSCASRLVLWCSGRLAAKLNGEAVQLEAGTNSLALTSCEVTLS</sequence>
<dbReference type="PANTHER" id="PTHR31268:SF32">
    <property type="entry name" value="GALACTINOL--SUCROSE GALACTOSYLTRANSFERASE 2-RELATED"/>
    <property type="match status" value="1"/>
</dbReference>
<dbReference type="EC" id="2.4.1.82" evidence="2"/>
<protein>
    <recommendedName>
        <fullName evidence="2">galactinol--sucrose galactosyltransferase</fullName>
        <ecNumber evidence="2">2.4.1.82</ecNumber>
    </recommendedName>
</protein>
<evidence type="ECO:0000256" key="2">
    <source>
        <dbReference type="ARBA" id="ARBA00012708"/>
    </source>
</evidence>
<evidence type="ECO:0000313" key="5">
    <source>
        <dbReference type="EMBL" id="CAJ1393717.1"/>
    </source>
</evidence>
<gene>
    <name evidence="5" type="ORF">EVOR1521_LOCUS18526</name>
</gene>